<dbReference type="InterPro" id="IPR016181">
    <property type="entry name" value="Acyl_CoA_acyltransferase"/>
</dbReference>
<dbReference type="OrthoDB" id="6064764at2"/>
<organism evidence="1 2">
    <name type="scientific">Coleofasciculus chthonoplastes PCC 7420</name>
    <dbReference type="NCBI Taxonomy" id="118168"/>
    <lineage>
        <taxon>Bacteria</taxon>
        <taxon>Bacillati</taxon>
        <taxon>Cyanobacteriota</taxon>
        <taxon>Cyanophyceae</taxon>
        <taxon>Coleofasciculales</taxon>
        <taxon>Coleofasciculaceae</taxon>
        <taxon>Coleofasciculus</taxon>
    </lineage>
</organism>
<dbReference type="HOGENOM" id="CLU_107179_0_0_3"/>
<dbReference type="SUPFAM" id="SSF55729">
    <property type="entry name" value="Acyl-CoA N-acyltransferases (Nat)"/>
    <property type="match status" value="1"/>
</dbReference>
<gene>
    <name evidence="1" type="ORF">MC7420_4099</name>
</gene>
<protein>
    <recommendedName>
        <fullName evidence="3">N-acetyltransferase domain-containing protein</fullName>
    </recommendedName>
</protein>
<proteinExistence type="predicted"/>
<dbReference type="STRING" id="118168.MC7420_4099"/>
<keyword evidence="2" id="KW-1185">Reference proteome</keyword>
<dbReference type="Proteomes" id="UP000003835">
    <property type="component" value="Unassembled WGS sequence"/>
</dbReference>
<evidence type="ECO:0000313" key="2">
    <source>
        <dbReference type="Proteomes" id="UP000003835"/>
    </source>
</evidence>
<evidence type="ECO:0008006" key="3">
    <source>
        <dbReference type="Google" id="ProtNLM"/>
    </source>
</evidence>
<dbReference type="AlphaFoldDB" id="B4VVH3"/>
<dbReference type="eggNOG" id="ENOG5032QXF">
    <property type="taxonomic scope" value="Bacteria"/>
</dbReference>
<dbReference type="RefSeq" id="WP_006102419.1">
    <property type="nucleotide sequence ID" value="NZ_DS989854.1"/>
</dbReference>
<reference evidence="1 2" key="1">
    <citation type="submission" date="2008-07" db="EMBL/GenBank/DDBJ databases">
        <authorList>
            <person name="Tandeau de Marsac N."/>
            <person name="Ferriera S."/>
            <person name="Johnson J."/>
            <person name="Kravitz S."/>
            <person name="Beeson K."/>
            <person name="Sutton G."/>
            <person name="Rogers Y.-H."/>
            <person name="Friedman R."/>
            <person name="Frazier M."/>
            <person name="Venter J.C."/>
        </authorList>
    </citation>
    <scope>NUCLEOTIDE SEQUENCE [LARGE SCALE GENOMIC DNA]</scope>
    <source>
        <strain evidence="1 2">PCC 7420</strain>
    </source>
</reference>
<accession>B4VVH3</accession>
<dbReference type="EMBL" id="DS989854">
    <property type="protein sequence ID" value="EDX74114.1"/>
    <property type="molecule type" value="Genomic_DNA"/>
</dbReference>
<sequence length="181" mass="21426">MQRSVQLIRGIDNQVVEAVLLTLAQNHINDFENLWKEQLRLYGQEDKYWDWLFKKRISISRDNYESYAIEYQGKTQGLLWIETQQHRSQVEVGHRLIYIEALASAPWNRRAIQRPPELKGVGTLLLNFARFRSLDLGYEGRVALHALPGAERFYDSRNMMNFGADSDKEDLIYFEYGRLRR</sequence>
<name>B4VVH3_9CYAN</name>
<evidence type="ECO:0000313" key="1">
    <source>
        <dbReference type="EMBL" id="EDX74114.1"/>
    </source>
</evidence>